<name>A0A397U253_9GLOM</name>
<keyword evidence="4" id="KW-1185">Reference proteome</keyword>
<evidence type="ECO:0000256" key="1">
    <source>
        <dbReference type="ARBA" id="ARBA00009986"/>
    </source>
</evidence>
<dbReference type="PANTHER" id="PTHR11699">
    <property type="entry name" value="ALDEHYDE DEHYDROGENASE-RELATED"/>
    <property type="match status" value="1"/>
</dbReference>
<organism evidence="3 4">
    <name type="scientific">Gigaspora rosea</name>
    <dbReference type="NCBI Taxonomy" id="44941"/>
    <lineage>
        <taxon>Eukaryota</taxon>
        <taxon>Fungi</taxon>
        <taxon>Fungi incertae sedis</taxon>
        <taxon>Mucoromycota</taxon>
        <taxon>Glomeromycotina</taxon>
        <taxon>Glomeromycetes</taxon>
        <taxon>Diversisporales</taxon>
        <taxon>Gigasporaceae</taxon>
        <taxon>Gigaspora</taxon>
    </lineage>
</organism>
<evidence type="ECO:0000259" key="2">
    <source>
        <dbReference type="Pfam" id="PF00171"/>
    </source>
</evidence>
<dbReference type="SUPFAM" id="SSF53720">
    <property type="entry name" value="ALDH-like"/>
    <property type="match status" value="1"/>
</dbReference>
<accession>A0A397U253</accession>
<dbReference type="GO" id="GO:0016491">
    <property type="term" value="F:oxidoreductase activity"/>
    <property type="evidence" value="ECO:0007669"/>
    <property type="project" value="InterPro"/>
</dbReference>
<dbReference type="OrthoDB" id="3833313at2759"/>
<comment type="similarity">
    <text evidence="1">Belongs to the aldehyde dehydrogenase family.</text>
</comment>
<dbReference type="InterPro" id="IPR016162">
    <property type="entry name" value="Ald_DH_N"/>
</dbReference>
<reference evidence="3 4" key="1">
    <citation type="submission" date="2018-06" db="EMBL/GenBank/DDBJ databases">
        <title>Comparative genomics reveals the genomic features of Rhizophagus irregularis, R. cerebriforme, R. diaphanum and Gigaspora rosea, and their symbiotic lifestyle signature.</title>
        <authorList>
            <person name="Morin E."/>
            <person name="San Clemente H."/>
            <person name="Chen E.C.H."/>
            <person name="De La Providencia I."/>
            <person name="Hainaut M."/>
            <person name="Kuo A."/>
            <person name="Kohler A."/>
            <person name="Murat C."/>
            <person name="Tang N."/>
            <person name="Roy S."/>
            <person name="Loubradou J."/>
            <person name="Henrissat B."/>
            <person name="Grigoriev I.V."/>
            <person name="Corradi N."/>
            <person name="Roux C."/>
            <person name="Martin F.M."/>
        </authorList>
    </citation>
    <scope>NUCLEOTIDE SEQUENCE [LARGE SCALE GENOMIC DNA]</scope>
    <source>
        <strain evidence="3 4">DAOM 194757</strain>
    </source>
</reference>
<proteinExistence type="inferred from homology"/>
<dbReference type="Pfam" id="PF00171">
    <property type="entry name" value="Aldedh"/>
    <property type="match status" value="1"/>
</dbReference>
<evidence type="ECO:0000313" key="4">
    <source>
        <dbReference type="Proteomes" id="UP000266673"/>
    </source>
</evidence>
<evidence type="ECO:0000313" key="3">
    <source>
        <dbReference type="EMBL" id="RIB01156.1"/>
    </source>
</evidence>
<dbReference type="AlphaFoldDB" id="A0A397U253"/>
<dbReference type="InterPro" id="IPR015590">
    <property type="entry name" value="Aldehyde_DH_dom"/>
</dbReference>
<dbReference type="Gene3D" id="3.40.605.10">
    <property type="entry name" value="Aldehyde Dehydrogenase, Chain A, domain 1"/>
    <property type="match status" value="1"/>
</dbReference>
<comment type="caution">
    <text evidence="3">The sequence shown here is derived from an EMBL/GenBank/DDBJ whole genome shotgun (WGS) entry which is preliminary data.</text>
</comment>
<gene>
    <name evidence="3" type="ORF">C2G38_2231727</name>
</gene>
<dbReference type="STRING" id="44941.A0A397U253"/>
<protein>
    <recommendedName>
        <fullName evidence="2">Aldehyde dehydrogenase domain-containing protein</fullName>
    </recommendedName>
</protein>
<dbReference type="Proteomes" id="UP000266673">
    <property type="component" value="Unassembled WGS sequence"/>
</dbReference>
<feature type="domain" description="Aldehyde dehydrogenase" evidence="2">
    <location>
        <begin position="31"/>
        <end position="83"/>
    </location>
</feature>
<sequence>MGLFIKNTFVESVNKKQYETINPSTRKICNGKEHGRLLNKLADLIERDLEELAAIESFDNGQTLFTAKFIDVGLSIDCYRYFAR</sequence>
<dbReference type="InterPro" id="IPR016161">
    <property type="entry name" value="Ald_DH/histidinol_DH"/>
</dbReference>
<dbReference type="EMBL" id="QKWP01003296">
    <property type="protein sequence ID" value="RIB01156.1"/>
    <property type="molecule type" value="Genomic_DNA"/>
</dbReference>